<dbReference type="PANTHER" id="PTHR11873:SF0">
    <property type="entry name" value="LIPOCALIN-RELATED PROTEIN"/>
    <property type="match status" value="1"/>
</dbReference>
<evidence type="ECO:0000313" key="2">
    <source>
        <dbReference type="Proteomes" id="UP001152747"/>
    </source>
</evidence>
<dbReference type="InterPro" id="IPR002449">
    <property type="entry name" value="Retinol-bd/Purpurin"/>
</dbReference>
<accession>A0A9P1IM93</accession>
<name>A0A9P1IM93_9PELO</name>
<sequence>MLRQLVIFGVLFGGGWMICYPKIPEIDLTPAQYNGSWFVIARKPSKVRYFLPKNLTSSTISLILQPDNTTLSFTEYHMVDDKCETLTGEMKENEKGYILNVNRTSGDFVEKLYLRPMYHGYSGEQNEEMNMVLYGCLDGIKNGGCKVGDEVVLIMSNSRHPQTLQLFKSAKIIEDEACIDILQFNALDTYTNCGDIAVDEDQKLRHAKIDEDKTFVDVECRYENLNPKPNNITGFFKEPRILTVVAYIDPIMSGEQIAHISCRYDTEYTAECEWIRQDQCFKTSLEQKVKNGKEVEIKSTMLKKNGTSVDINWSGKVLWENGDEYISVECLAIADDGACDSYRVYVWSDEDHMDQPTIAQIYQELQSVCIDPTDLIFLNTFHECMEPSTHTSKNQCSVQNGWSPITVGMLQGVWYIAAENVGNHKLILKSSVIELKINEHLNNTLDLIYYAGTEPRENRPSVCVGPGIGKVTLLTNGSIGVTYDIVYSNGFKYTVNTTHDILYLDNQRAVLNWCYHQNETTGECSQRDVTFMIRTRHFSHNDLSMVEPYLENVCTDKKSLRWLDLHSQCGMEISKSTLLRRELITLTHFHVLDILTNVQEPNCTYREIRGVKADLLSLERAGTWYLMSLMDEMSMDTYAMVGRLYTVTNTTAVLRLFQSAAYPGKPRNCFTRAFTIQEKQNATDFWYELHFESTTKISTLMIFRFLFFNKQVGVIYSCLENYADGKCKEKAIYVISRHETIDNAELTVLEKVAKSVCIDPENLYHTGAQDECIVDLSRLKPPACSSIDLANSNAEWFEMNLQQIETTYSKFNYHVVASSNPNQTTFSIKFDGQNFQRITEQDGGCLSSPVKSIKFSSRNRNLIMLSDQIILIHIAGVRSDLLLREAQMSGVLPCLHTLPQSNNSNVICTLHKMPDCHKNSGSVIDTSLIDTSVEYNLYASDPYFVRQYRCKFEKNYDDEFLYTCNSQDWNFGCEDPSKGVLNIFKNGSFVTIPNKEVAPIRVPESEIFERGNITITNDMILMVNNEHLVGTAYSIWLKKDLIWNEKMAEVVEKSCVWVLDAQKREEKKNDDSQSTSCF</sequence>
<dbReference type="AlphaFoldDB" id="A0A9P1IM93"/>
<protein>
    <submittedName>
        <fullName evidence="1">Uncharacterized protein</fullName>
    </submittedName>
</protein>
<gene>
    <name evidence="1" type="ORF">CAMP_LOCUS10857</name>
</gene>
<dbReference type="Gene3D" id="2.40.128.20">
    <property type="match status" value="2"/>
</dbReference>
<dbReference type="OrthoDB" id="5785631at2759"/>
<organism evidence="1 2">
    <name type="scientific">Caenorhabditis angaria</name>
    <dbReference type="NCBI Taxonomy" id="860376"/>
    <lineage>
        <taxon>Eukaryota</taxon>
        <taxon>Metazoa</taxon>
        <taxon>Ecdysozoa</taxon>
        <taxon>Nematoda</taxon>
        <taxon>Chromadorea</taxon>
        <taxon>Rhabditida</taxon>
        <taxon>Rhabditina</taxon>
        <taxon>Rhabditomorpha</taxon>
        <taxon>Rhabditoidea</taxon>
        <taxon>Rhabditidae</taxon>
        <taxon>Peloderinae</taxon>
        <taxon>Caenorhabditis</taxon>
    </lineage>
</organism>
<comment type="caution">
    <text evidence="1">The sequence shown here is derived from an EMBL/GenBank/DDBJ whole genome shotgun (WGS) entry which is preliminary data.</text>
</comment>
<dbReference type="GO" id="GO:0005501">
    <property type="term" value="F:retinoid binding"/>
    <property type="evidence" value="ECO:0007669"/>
    <property type="project" value="InterPro"/>
</dbReference>
<evidence type="ECO:0000313" key="1">
    <source>
        <dbReference type="EMBL" id="CAI5448220.1"/>
    </source>
</evidence>
<dbReference type="Proteomes" id="UP001152747">
    <property type="component" value="Unassembled WGS sequence"/>
</dbReference>
<dbReference type="GO" id="GO:0034632">
    <property type="term" value="F:retinol transmembrane transporter activity"/>
    <property type="evidence" value="ECO:0007669"/>
    <property type="project" value="InterPro"/>
</dbReference>
<dbReference type="SUPFAM" id="SSF50814">
    <property type="entry name" value="Lipocalins"/>
    <property type="match status" value="4"/>
</dbReference>
<proteinExistence type="predicted"/>
<keyword evidence="2" id="KW-1185">Reference proteome</keyword>
<reference evidence="1" key="1">
    <citation type="submission" date="2022-11" db="EMBL/GenBank/DDBJ databases">
        <authorList>
            <person name="Kikuchi T."/>
        </authorList>
    </citation>
    <scope>NUCLEOTIDE SEQUENCE</scope>
    <source>
        <strain evidence="1">PS1010</strain>
    </source>
</reference>
<dbReference type="EMBL" id="CANHGI010000004">
    <property type="protein sequence ID" value="CAI5448220.1"/>
    <property type="molecule type" value="Genomic_DNA"/>
</dbReference>
<dbReference type="InterPro" id="IPR012674">
    <property type="entry name" value="Calycin"/>
</dbReference>
<dbReference type="InterPro" id="IPR022272">
    <property type="entry name" value="Lipocalin_CS"/>
</dbReference>
<dbReference type="PANTHER" id="PTHR11873">
    <property type="entry name" value="RETINOL-BINDING PROTEIN 4"/>
    <property type="match status" value="1"/>
</dbReference>
<dbReference type="PROSITE" id="PS00213">
    <property type="entry name" value="LIPOCALIN"/>
    <property type="match status" value="1"/>
</dbReference>